<dbReference type="PROSITE" id="PS50995">
    <property type="entry name" value="HTH_MARR_2"/>
    <property type="match status" value="1"/>
</dbReference>
<dbReference type="RefSeq" id="WP_078671875.1">
    <property type="nucleotide sequence ID" value="NZ_FUWZ01000005.1"/>
</dbReference>
<proteinExistence type="predicted"/>
<dbReference type="InterPro" id="IPR036388">
    <property type="entry name" value="WH-like_DNA-bd_sf"/>
</dbReference>
<dbReference type="SUPFAM" id="SSF46785">
    <property type="entry name" value="Winged helix' DNA-binding domain"/>
    <property type="match status" value="1"/>
</dbReference>
<evidence type="ECO:0000256" key="3">
    <source>
        <dbReference type="ARBA" id="ARBA00023163"/>
    </source>
</evidence>
<dbReference type="GO" id="GO:0006950">
    <property type="term" value="P:response to stress"/>
    <property type="evidence" value="ECO:0007669"/>
    <property type="project" value="TreeGrafter"/>
</dbReference>
<keyword evidence="2 5" id="KW-0238">DNA-binding</keyword>
<keyword evidence="1" id="KW-0805">Transcription regulation</keyword>
<gene>
    <name evidence="5" type="ORF">SAMN04488128_10555</name>
</gene>
<dbReference type="Gene3D" id="1.10.10.10">
    <property type="entry name" value="Winged helix-like DNA-binding domain superfamily/Winged helix DNA-binding domain"/>
    <property type="match status" value="1"/>
</dbReference>
<organism evidence="5 6">
    <name type="scientific">Chitinophaga eiseniae</name>
    <dbReference type="NCBI Taxonomy" id="634771"/>
    <lineage>
        <taxon>Bacteria</taxon>
        <taxon>Pseudomonadati</taxon>
        <taxon>Bacteroidota</taxon>
        <taxon>Chitinophagia</taxon>
        <taxon>Chitinophagales</taxon>
        <taxon>Chitinophagaceae</taxon>
        <taxon>Chitinophaga</taxon>
    </lineage>
</organism>
<evidence type="ECO:0000313" key="5">
    <source>
        <dbReference type="EMBL" id="SKA39762.1"/>
    </source>
</evidence>
<dbReference type="InterPro" id="IPR039422">
    <property type="entry name" value="MarR/SlyA-like"/>
</dbReference>
<feature type="domain" description="HTH marR-type" evidence="4">
    <location>
        <begin position="4"/>
        <end position="138"/>
    </location>
</feature>
<sequence length="141" mass="15925">MDQSPRISLLISQALGLYRQRINALLAQHHIDLTSEMVTVLRILWRQEGRKQQEIADLLHKDKASITKVIHNMEKRGLVLRVADESDARNKKIMLTTEGLSLREKVLPVLDPFLDGVTAGFDEKELAAARAVLSAIIHQLQ</sequence>
<dbReference type="Pfam" id="PF01047">
    <property type="entry name" value="MarR"/>
    <property type="match status" value="1"/>
</dbReference>
<dbReference type="GO" id="GO:0003700">
    <property type="term" value="F:DNA-binding transcription factor activity"/>
    <property type="evidence" value="ECO:0007669"/>
    <property type="project" value="InterPro"/>
</dbReference>
<evidence type="ECO:0000256" key="1">
    <source>
        <dbReference type="ARBA" id="ARBA00023015"/>
    </source>
</evidence>
<name>A0A1T4TH34_9BACT</name>
<dbReference type="PANTHER" id="PTHR33164">
    <property type="entry name" value="TRANSCRIPTIONAL REGULATOR, MARR FAMILY"/>
    <property type="match status" value="1"/>
</dbReference>
<dbReference type="SMART" id="SM00347">
    <property type="entry name" value="HTH_MARR"/>
    <property type="match status" value="1"/>
</dbReference>
<keyword evidence="3" id="KW-0804">Transcription</keyword>
<dbReference type="STRING" id="634771.SAMN04488128_10555"/>
<dbReference type="OrthoDB" id="996843at2"/>
<keyword evidence="6" id="KW-1185">Reference proteome</keyword>
<dbReference type="GO" id="GO:0003677">
    <property type="term" value="F:DNA binding"/>
    <property type="evidence" value="ECO:0007669"/>
    <property type="project" value="UniProtKB-KW"/>
</dbReference>
<dbReference type="InterPro" id="IPR036390">
    <property type="entry name" value="WH_DNA-bd_sf"/>
</dbReference>
<accession>A0A1T4TH34</accession>
<dbReference type="EMBL" id="FUWZ01000005">
    <property type="protein sequence ID" value="SKA39762.1"/>
    <property type="molecule type" value="Genomic_DNA"/>
</dbReference>
<dbReference type="Proteomes" id="UP000190367">
    <property type="component" value="Unassembled WGS sequence"/>
</dbReference>
<protein>
    <submittedName>
        <fullName evidence="5">DNA-binding transcriptional regulator, MarR family</fullName>
    </submittedName>
</protein>
<evidence type="ECO:0000256" key="2">
    <source>
        <dbReference type="ARBA" id="ARBA00023125"/>
    </source>
</evidence>
<dbReference type="AlphaFoldDB" id="A0A1T4TH34"/>
<dbReference type="InterPro" id="IPR000835">
    <property type="entry name" value="HTH_MarR-typ"/>
</dbReference>
<reference evidence="6" key="1">
    <citation type="submission" date="2017-02" db="EMBL/GenBank/DDBJ databases">
        <authorList>
            <person name="Varghese N."/>
            <person name="Submissions S."/>
        </authorList>
    </citation>
    <scope>NUCLEOTIDE SEQUENCE [LARGE SCALE GENOMIC DNA]</scope>
    <source>
        <strain evidence="6">DSM 22224</strain>
    </source>
</reference>
<evidence type="ECO:0000313" key="6">
    <source>
        <dbReference type="Proteomes" id="UP000190367"/>
    </source>
</evidence>
<dbReference type="PRINTS" id="PR00598">
    <property type="entry name" value="HTHMARR"/>
</dbReference>
<dbReference type="PANTHER" id="PTHR33164:SF64">
    <property type="entry name" value="TRANSCRIPTIONAL REGULATOR SLYA"/>
    <property type="match status" value="1"/>
</dbReference>
<evidence type="ECO:0000259" key="4">
    <source>
        <dbReference type="PROSITE" id="PS50995"/>
    </source>
</evidence>